<feature type="domain" description="Guanylate kinase-like" evidence="14">
    <location>
        <begin position="14"/>
        <end position="192"/>
    </location>
</feature>
<keyword evidence="16" id="KW-1185">Reference proteome</keyword>
<sequence length="215" mass="24275">MSLADQPHSSHPSGILFVVSAPSGAGKTSLVAALLENDPALSLSVSYTTRQRRPGEIDGSHYHFIDHDRFEAMIETGAFIEYARVFDNAYGTAEASLRETLEQGQDLLLEIDWQGARQVRERFPEAVSIFIVPPSLSALEQRLRGRGQDSDAVIRDRMGKARDELSHWDEYRYLVVNEHFDQALQELNCILTAERLRSVHQGLREQDRLRLMLGA</sequence>
<dbReference type="GO" id="GO:0005829">
    <property type="term" value="C:cytosol"/>
    <property type="evidence" value="ECO:0007669"/>
    <property type="project" value="TreeGrafter"/>
</dbReference>
<dbReference type="GO" id="GO:0004385">
    <property type="term" value="F:GMP kinase activity"/>
    <property type="evidence" value="ECO:0007669"/>
    <property type="project" value="UniProtKB-UniRule"/>
</dbReference>
<evidence type="ECO:0000259" key="14">
    <source>
        <dbReference type="PROSITE" id="PS50052"/>
    </source>
</evidence>
<dbReference type="HAMAP" id="MF_00328">
    <property type="entry name" value="Guanylate_kinase"/>
    <property type="match status" value="1"/>
</dbReference>
<name>A0A9X1B3N4_9GAMM</name>
<evidence type="ECO:0000256" key="6">
    <source>
        <dbReference type="ARBA" id="ARBA00022490"/>
    </source>
</evidence>
<comment type="caution">
    <text evidence="15">The sequence shown here is derived from an EMBL/GenBank/DDBJ whole genome shotgun (WGS) entry which is preliminary data.</text>
</comment>
<dbReference type="NCBIfam" id="TIGR03263">
    <property type="entry name" value="guanyl_kin"/>
    <property type="match status" value="1"/>
</dbReference>
<dbReference type="InterPro" id="IPR008145">
    <property type="entry name" value="GK/Ca_channel_bsu"/>
</dbReference>
<evidence type="ECO:0000256" key="5">
    <source>
        <dbReference type="ARBA" id="ARBA00016296"/>
    </source>
</evidence>
<gene>
    <name evidence="13" type="primary">gmk</name>
    <name evidence="15" type="ORF">CKO42_04990</name>
</gene>
<evidence type="ECO:0000256" key="12">
    <source>
        <dbReference type="ARBA" id="ARBA00048594"/>
    </source>
</evidence>
<keyword evidence="10 13" id="KW-0067">ATP-binding</keyword>
<evidence type="ECO:0000313" key="15">
    <source>
        <dbReference type="EMBL" id="MBK1617821.1"/>
    </source>
</evidence>
<keyword evidence="9 13" id="KW-0418">Kinase</keyword>
<dbReference type="PROSITE" id="PS00856">
    <property type="entry name" value="GUANYLATE_KINASE_1"/>
    <property type="match status" value="1"/>
</dbReference>
<keyword evidence="7 13" id="KW-0808">Transferase</keyword>
<evidence type="ECO:0000256" key="4">
    <source>
        <dbReference type="ARBA" id="ARBA00012961"/>
    </source>
</evidence>
<dbReference type="Gene3D" id="3.30.63.10">
    <property type="entry name" value="Guanylate Kinase phosphate binding domain"/>
    <property type="match status" value="1"/>
</dbReference>
<organism evidence="15 16">
    <name type="scientific">Lamprobacter modestohalophilus</name>
    <dbReference type="NCBI Taxonomy" id="1064514"/>
    <lineage>
        <taxon>Bacteria</taxon>
        <taxon>Pseudomonadati</taxon>
        <taxon>Pseudomonadota</taxon>
        <taxon>Gammaproteobacteria</taxon>
        <taxon>Chromatiales</taxon>
        <taxon>Chromatiaceae</taxon>
        <taxon>Lamprobacter</taxon>
    </lineage>
</organism>
<dbReference type="PANTHER" id="PTHR23117">
    <property type="entry name" value="GUANYLATE KINASE-RELATED"/>
    <property type="match status" value="1"/>
</dbReference>
<evidence type="ECO:0000256" key="8">
    <source>
        <dbReference type="ARBA" id="ARBA00022741"/>
    </source>
</evidence>
<evidence type="ECO:0000256" key="10">
    <source>
        <dbReference type="ARBA" id="ARBA00022840"/>
    </source>
</evidence>
<accession>A0A9X1B3N4</accession>
<reference evidence="15 16" key="1">
    <citation type="journal article" date="2020" name="Microorganisms">
        <title>Osmotic Adaptation and Compatible Solute Biosynthesis of Phototrophic Bacteria as Revealed from Genome Analyses.</title>
        <authorList>
            <person name="Imhoff J.F."/>
            <person name="Rahn T."/>
            <person name="Kunzel S."/>
            <person name="Keller A."/>
            <person name="Neulinger S.C."/>
        </authorList>
    </citation>
    <scope>NUCLEOTIDE SEQUENCE [LARGE SCALE GENOMIC DNA]</scope>
    <source>
        <strain evidence="15 16">DSM 25653</strain>
    </source>
</reference>
<dbReference type="SUPFAM" id="SSF52540">
    <property type="entry name" value="P-loop containing nucleoside triphosphate hydrolases"/>
    <property type="match status" value="1"/>
</dbReference>
<evidence type="ECO:0000256" key="9">
    <source>
        <dbReference type="ARBA" id="ARBA00022777"/>
    </source>
</evidence>
<dbReference type="CDD" id="cd00071">
    <property type="entry name" value="GMPK"/>
    <property type="match status" value="1"/>
</dbReference>
<feature type="binding site" evidence="13">
    <location>
        <begin position="21"/>
        <end position="28"/>
    </location>
    <ligand>
        <name>ATP</name>
        <dbReference type="ChEBI" id="CHEBI:30616"/>
    </ligand>
</feature>
<dbReference type="InterPro" id="IPR017665">
    <property type="entry name" value="Guanylate_kinase"/>
</dbReference>
<dbReference type="FunFam" id="3.40.50.300:FF:000855">
    <property type="entry name" value="Guanylate kinase"/>
    <property type="match status" value="1"/>
</dbReference>
<dbReference type="EC" id="2.7.4.8" evidence="4 13"/>
<dbReference type="Proteomes" id="UP001138768">
    <property type="component" value="Unassembled WGS sequence"/>
</dbReference>
<dbReference type="FunFam" id="3.30.63.10:FF:000002">
    <property type="entry name" value="Guanylate kinase 1"/>
    <property type="match status" value="1"/>
</dbReference>
<evidence type="ECO:0000313" key="16">
    <source>
        <dbReference type="Proteomes" id="UP001138768"/>
    </source>
</evidence>
<dbReference type="PANTHER" id="PTHR23117:SF13">
    <property type="entry name" value="GUANYLATE KINASE"/>
    <property type="match status" value="1"/>
</dbReference>
<dbReference type="Gene3D" id="3.40.50.300">
    <property type="entry name" value="P-loop containing nucleotide triphosphate hydrolases"/>
    <property type="match status" value="1"/>
</dbReference>
<dbReference type="EMBL" id="NRRY01000005">
    <property type="protein sequence ID" value="MBK1617821.1"/>
    <property type="molecule type" value="Genomic_DNA"/>
</dbReference>
<evidence type="ECO:0000256" key="2">
    <source>
        <dbReference type="ARBA" id="ARBA00004496"/>
    </source>
</evidence>
<dbReference type="InterPro" id="IPR008144">
    <property type="entry name" value="Guanylate_kin-like_dom"/>
</dbReference>
<evidence type="ECO:0000256" key="13">
    <source>
        <dbReference type="HAMAP-Rule" id="MF_00328"/>
    </source>
</evidence>
<comment type="subcellular location">
    <subcellularLocation>
        <location evidence="2 13">Cytoplasm</location>
    </subcellularLocation>
</comment>
<protein>
    <recommendedName>
        <fullName evidence="5 13">Guanylate kinase</fullName>
        <ecNumber evidence="4 13">2.7.4.8</ecNumber>
    </recommendedName>
    <alternativeName>
        <fullName evidence="11 13">GMP kinase</fullName>
    </alternativeName>
</protein>
<evidence type="ECO:0000256" key="11">
    <source>
        <dbReference type="ARBA" id="ARBA00030128"/>
    </source>
</evidence>
<evidence type="ECO:0000256" key="1">
    <source>
        <dbReference type="ARBA" id="ARBA00003531"/>
    </source>
</evidence>
<evidence type="ECO:0000256" key="3">
    <source>
        <dbReference type="ARBA" id="ARBA00005790"/>
    </source>
</evidence>
<comment type="catalytic activity">
    <reaction evidence="12 13">
        <text>GMP + ATP = GDP + ADP</text>
        <dbReference type="Rhea" id="RHEA:20780"/>
        <dbReference type="ChEBI" id="CHEBI:30616"/>
        <dbReference type="ChEBI" id="CHEBI:58115"/>
        <dbReference type="ChEBI" id="CHEBI:58189"/>
        <dbReference type="ChEBI" id="CHEBI:456216"/>
        <dbReference type="EC" id="2.7.4.8"/>
    </reaction>
</comment>
<dbReference type="AlphaFoldDB" id="A0A9X1B3N4"/>
<keyword evidence="8 13" id="KW-0547">Nucleotide-binding</keyword>
<dbReference type="SMART" id="SM00072">
    <property type="entry name" value="GuKc"/>
    <property type="match status" value="1"/>
</dbReference>
<comment type="similarity">
    <text evidence="3 13">Belongs to the guanylate kinase family.</text>
</comment>
<keyword evidence="6 13" id="KW-0963">Cytoplasm</keyword>
<dbReference type="PROSITE" id="PS50052">
    <property type="entry name" value="GUANYLATE_KINASE_2"/>
    <property type="match status" value="1"/>
</dbReference>
<proteinExistence type="inferred from homology"/>
<dbReference type="InterPro" id="IPR020590">
    <property type="entry name" value="Guanylate_kinase_CS"/>
</dbReference>
<dbReference type="InterPro" id="IPR027417">
    <property type="entry name" value="P-loop_NTPase"/>
</dbReference>
<dbReference type="GO" id="GO:0005524">
    <property type="term" value="F:ATP binding"/>
    <property type="evidence" value="ECO:0007669"/>
    <property type="project" value="UniProtKB-UniRule"/>
</dbReference>
<dbReference type="Pfam" id="PF00625">
    <property type="entry name" value="Guanylate_kin"/>
    <property type="match status" value="1"/>
</dbReference>
<dbReference type="RefSeq" id="WP_200240067.1">
    <property type="nucleotide sequence ID" value="NZ_NRRY01000005.1"/>
</dbReference>
<evidence type="ECO:0000256" key="7">
    <source>
        <dbReference type="ARBA" id="ARBA00022679"/>
    </source>
</evidence>
<comment type="function">
    <text evidence="1 13">Essential for recycling GMP and indirectly, cGMP.</text>
</comment>